<name>A0A163JF99_ABSGL</name>
<organism evidence="1">
    <name type="scientific">Absidia glauca</name>
    <name type="common">Pin mould</name>
    <dbReference type="NCBI Taxonomy" id="4829"/>
    <lineage>
        <taxon>Eukaryota</taxon>
        <taxon>Fungi</taxon>
        <taxon>Fungi incertae sedis</taxon>
        <taxon>Mucoromycota</taxon>
        <taxon>Mucoromycotina</taxon>
        <taxon>Mucoromycetes</taxon>
        <taxon>Mucorales</taxon>
        <taxon>Cunninghamellaceae</taxon>
        <taxon>Absidia</taxon>
    </lineage>
</organism>
<sequence length="79" mass="9049">MALLKRGNGDGLEWGTVISLLWPALKIYRYARKGCTSMSIPLELRIDRFQMWSPWLYPKRGYGVGLEWGTVSSQLNDLS</sequence>
<proteinExistence type="predicted"/>
<keyword evidence="2" id="KW-1185">Reference proteome</keyword>
<dbReference type="InParanoid" id="A0A163JF99"/>
<accession>A0A163JF99</accession>
<evidence type="ECO:0000313" key="1">
    <source>
        <dbReference type="EMBL" id="SAM01021.1"/>
    </source>
</evidence>
<reference evidence="1" key="1">
    <citation type="submission" date="2016-04" db="EMBL/GenBank/DDBJ databases">
        <authorList>
            <person name="Evans L.H."/>
            <person name="Alamgir A."/>
            <person name="Owens N."/>
            <person name="Weber N.D."/>
            <person name="Virtaneva K."/>
            <person name="Barbian K."/>
            <person name="Babar A."/>
            <person name="Rosenke K."/>
        </authorList>
    </citation>
    <scope>NUCLEOTIDE SEQUENCE [LARGE SCALE GENOMIC DNA]</scope>
    <source>
        <strain evidence="1">CBS 101.48</strain>
    </source>
</reference>
<gene>
    <name evidence="1" type="primary">ABSGL_06757.1 scaffold 8668</name>
</gene>
<protein>
    <submittedName>
        <fullName evidence="1">Uncharacterized protein</fullName>
    </submittedName>
</protein>
<evidence type="ECO:0000313" key="2">
    <source>
        <dbReference type="Proteomes" id="UP000078561"/>
    </source>
</evidence>
<dbReference type="EMBL" id="LT553499">
    <property type="protein sequence ID" value="SAM01021.1"/>
    <property type="molecule type" value="Genomic_DNA"/>
</dbReference>
<dbReference type="Proteomes" id="UP000078561">
    <property type="component" value="Unassembled WGS sequence"/>
</dbReference>
<dbReference type="AlphaFoldDB" id="A0A163JF99"/>